<feature type="transmembrane region" description="Helical" evidence="1">
    <location>
        <begin position="77"/>
        <end position="100"/>
    </location>
</feature>
<accession>A0ABD3A3D6</accession>
<sequence>METTAMETQEKPTMEIQEKLENNQELKTTIEKEEDYHPRPFYTLRKALLVVLISLVTYMFMKYMIEYFAHSKGHRTNVGAVLGCIGYVVILLPIVGWLIWSILVDFRNAFITLWMIGKSSPTPITATVAVKEPPIADMV</sequence>
<protein>
    <submittedName>
        <fullName evidence="2">Uncharacterized protein</fullName>
    </submittedName>
</protein>
<reference evidence="2 3" key="1">
    <citation type="submission" date="2024-11" db="EMBL/GenBank/DDBJ databases">
        <title>A near-complete genome assembly of Cinchona calisaya.</title>
        <authorList>
            <person name="Lian D.C."/>
            <person name="Zhao X.W."/>
            <person name="Wei L."/>
        </authorList>
    </citation>
    <scope>NUCLEOTIDE SEQUENCE [LARGE SCALE GENOMIC DNA]</scope>
    <source>
        <tissue evidence="2">Nenye</tissue>
    </source>
</reference>
<evidence type="ECO:0000313" key="2">
    <source>
        <dbReference type="EMBL" id="KAL3525307.1"/>
    </source>
</evidence>
<keyword evidence="1" id="KW-0472">Membrane</keyword>
<keyword evidence="1" id="KW-0812">Transmembrane</keyword>
<proteinExistence type="predicted"/>
<keyword evidence="1" id="KW-1133">Transmembrane helix</keyword>
<comment type="caution">
    <text evidence="2">The sequence shown here is derived from an EMBL/GenBank/DDBJ whole genome shotgun (WGS) entry which is preliminary data.</text>
</comment>
<name>A0ABD3A3D6_9GENT</name>
<keyword evidence="3" id="KW-1185">Reference proteome</keyword>
<gene>
    <name evidence="2" type="ORF">ACH5RR_013679</name>
</gene>
<dbReference type="AlphaFoldDB" id="A0ABD3A3D6"/>
<dbReference type="Proteomes" id="UP001630127">
    <property type="component" value="Unassembled WGS sequence"/>
</dbReference>
<evidence type="ECO:0000313" key="3">
    <source>
        <dbReference type="Proteomes" id="UP001630127"/>
    </source>
</evidence>
<organism evidence="2 3">
    <name type="scientific">Cinchona calisaya</name>
    <dbReference type="NCBI Taxonomy" id="153742"/>
    <lineage>
        <taxon>Eukaryota</taxon>
        <taxon>Viridiplantae</taxon>
        <taxon>Streptophyta</taxon>
        <taxon>Embryophyta</taxon>
        <taxon>Tracheophyta</taxon>
        <taxon>Spermatophyta</taxon>
        <taxon>Magnoliopsida</taxon>
        <taxon>eudicotyledons</taxon>
        <taxon>Gunneridae</taxon>
        <taxon>Pentapetalae</taxon>
        <taxon>asterids</taxon>
        <taxon>lamiids</taxon>
        <taxon>Gentianales</taxon>
        <taxon>Rubiaceae</taxon>
        <taxon>Cinchonoideae</taxon>
        <taxon>Cinchoneae</taxon>
        <taxon>Cinchona</taxon>
    </lineage>
</organism>
<evidence type="ECO:0000256" key="1">
    <source>
        <dbReference type="SAM" id="Phobius"/>
    </source>
</evidence>
<dbReference type="EMBL" id="JBJUIK010000006">
    <property type="protein sequence ID" value="KAL3525307.1"/>
    <property type="molecule type" value="Genomic_DNA"/>
</dbReference>
<feature type="transmembrane region" description="Helical" evidence="1">
    <location>
        <begin position="47"/>
        <end position="65"/>
    </location>
</feature>